<reference evidence="1" key="1">
    <citation type="submission" date="2021-01" db="EMBL/GenBank/DDBJ databases">
        <authorList>
            <consortium name="Genoscope - CEA"/>
            <person name="William W."/>
        </authorList>
    </citation>
    <scope>NUCLEOTIDE SEQUENCE</scope>
</reference>
<keyword evidence="2" id="KW-1185">Reference proteome</keyword>
<gene>
    <name evidence="1" type="ORF">PSON_ATCC_30995.1.T0780006</name>
</gene>
<evidence type="ECO:0000313" key="1">
    <source>
        <dbReference type="EMBL" id="CAD8102415.1"/>
    </source>
</evidence>
<dbReference type="EMBL" id="CAJJDN010000078">
    <property type="protein sequence ID" value="CAD8102415.1"/>
    <property type="molecule type" value="Genomic_DNA"/>
</dbReference>
<dbReference type="Proteomes" id="UP000692954">
    <property type="component" value="Unassembled WGS sequence"/>
</dbReference>
<sequence length="66" mass="8071">MLWFCKNSIQRTIFIYCLQNKKYKLVQLIGKSFLINPLLEEMFICFKQIISNQFNNSQDEYIRNEK</sequence>
<accession>A0A8S1PH34</accession>
<organism evidence="1 2">
    <name type="scientific">Paramecium sonneborni</name>
    <dbReference type="NCBI Taxonomy" id="65129"/>
    <lineage>
        <taxon>Eukaryota</taxon>
        <taxon>Sar</taxon>
        <taxon>Alveolata</taxon>
        <taxon>Ciliophora</taxon>
        <taxon>Intramacronucleata</taxon>
        <taxon>Oligohymenophorea</taxon>
        <taxon>Peniculida</taxon>
        <taxon>Parameciidae</taxon>
        <taxon>Paramecium</taxon>
    </lineage>
</organism>
<dbReference type="AlphaFoldDB" id="A0A8S1PH34"/>
<protein>
    <submittedName>
        <fullName evidence="1">Uncharacterized protein</fullName>
    </submittedName>
</protein>
<evidence type="ECO:0000313" key="2">
    <source>
        <dbReference type="Proteomes" id="UP000692954"/>
    </source>
</evidence>
<proteinExistence type="predicted"/>
<comment type="caution">
    <text evidence="1">The sequence shown here is derived from an EMBL/GenBank/DDBJ whole genome shotgun (WGS) entry which is preliminary data.</text>
</comment>
<name>A0A8S1PH34_9CILI</name>